<dbReference type="NCBIfam" id="TIGR01994">
    <property type="entry name" value="SUF_scaf_2"/>
    <property type="match status" value="1"/>
</dbReference>
<evidence type="ECO:0000313" key="2">
    <source>
        <dbReference type="EMBL" id="MBC2594497.1"/>
    </source>
</evidence>
<name>A0A842HFZ5_9BACT</name>
<dbReference type="CDD" id="cd06664">
    <property type="entry name" value="IscU_like"/>
    <property type="match status" value="1"/>
</dbReference>
<dbReference type="Pfam" id="PF01592">
    <property type="entry name" value="NifU_N"/>
    <property type="match status" value="1"/>
</dbReference>
<keyword evidence="3" id="KW-1185">Reference proteome</keyword>
<dbReference type="GO" id="GO:0051536">
    <property type="term" value="F:iron-sulfur cluster binding"/>
    <property type="evidence" value="ECO:0007669"/>
    <property type="project" value="InterPro"/>
</dbReference>
<dbReference type="AlphaFoldDB" id="A0A842HFZ5"/>
<dbReference type="Proteomes" id="UP000546464">
    <property type="component" value="Unassembled WGS sequence"/>
</dbReference>
<dbReference type="PANTHER" id="PTHR10093">
    <property type="entry name" value="IRON-SULFUR CLUSTER ASSEMBLY ENZYME NIFU HOMOLOG"/>
    <property type="match status" value="1"/>
</dbReference>
<reference evidence="2 3" key="1">
    <citation type="submission" date="2020-07" db="EMBL/GenBank/DDBJ databases">
        <authorList>
            <person name="Feng X."/>
        </authorList>
    </citation>
    <scope>NUCLEOTIDE SEQUENCE [LARGE SCALE GENOMIC DNA]</scope>
    <source>
        <strain evidence="2 3">JCM31066</strain>
    </source>
</reference>
<comment type="caution">
    <text evidence="2">The sequence shown here is derived from an EMBL/GenBank/DDBJ whole genome shotgun (WGS) entry which is preliminary data.</text>
</comment>
<dbReference type="RefSeq" id="WP_185675479.1">
    <property type="nucleotide sequence ID" value="NZ_JACHVB010000025.1"/>
</dbReference>
<proteinExistence type="predicted"/>
<feature type="domain" description="NIF system FeS cluster assembly NifU N-terminal" evidence="1">
    <location>
        <begin position="8"/>
        <end position="91"/>
    </location>
</feature>
<dbReference type="InterPro" id="IPR002871">
    <property type="entry name" value="NIF_FeS_clus_asmbl_NifU_N"/>
</dbReference>
<accession>A0A842HFZ5</accession>
<dbReference type="GO" id="GO:0005506">
    <property type="term" value="F:iron ion binding"/>
    <property type="evidence" value="ECO:0007669"/>
    <property type="project" value="InterPro"/>
</dbReference>
<gene>
    <name evidence="2" type="ORF">H5P28_09530</name>
</gene>
<dbReference type="GO" id="GO:0016226">
    <property type="term" value="P:iron-sulfur cluster assembly"/>
    <property type="evidence" value="ECO:0007669"/>
    <property type="project" value="InterPro"/>
</dbReference>
<dbReference type="SUPFAM" id="SSF82649">
    <property type="entry name" value="SufE/NifU"/>
    <property type="match status" value="1"/>
</dbReference>
<dbReference type="Gene3D" id="3.90.1010.10">
    <property type="match status" value="1"/>
</dbReference>
<sequence>MPLTPELYQEILLDHSKHPRARGLLEAPTHGAEAKNPEAGDEVALTLRTDPKGKIVAIGWEAAGSAVLRASCSLMSERVNGLDIDEAKALAGRFRAFLTGPEPAEAETDFWEDAAALGGIRHLPPRVKCAMLPWRALLAVEEV</sequence>
<evidence type="ECO:0000313" key="3">
    <source>
        <dbReference type="Proteomes" id="UP000546464"/>
    </source>
</evidence>
<organism evidence="2 3">
    <name type="scientific">Ruficoccus amylovorans</name>
    <dbReference type="NCBI Taxonomy" id="1804625"/>
    <lineage>
        <taxon>Bacteria</taxon>
        <taxon>Pseudomonadati</taxon>
        <taxon>Verrucomicrobiota</taxon>
        <taxon>Opitutia</taxon>
        <taxon>Puniceicoccales</taxon>
        <taxon>Cerasicoccaceae</taxon>
        <taxon>Ruficoccus</taxon>
    </lineage>
</organism>
<protein>
    <submittedName>
        <fullName evidence="2">SUF system NifU family Fe-S cluster assembly protein</fullName>
    </submittedName>
</protein>
<evidence type="ECO:0000259" key="1">
    <source>
        <dbReference type="Pfam" id="PF01592"/>
    </source>
</evidence>
<dbReference type="EMBL" id="JACHVB010000025">
    <property type="protein sequence ID" value="MBC2594497.1"/>
    <property type="molecule type" value="Genomic_DNA"/>
</dbReference>